<dbReference type="RefSeq" id="WP_072062778.1">
    <property type="nucleotide sequence ID" value="NZ_CVRY01000001.1"/>
</dbReference>
<evidence type="ECO:0000313" key="2">
    <source>
        <dbReference type="EMBL" id="CRL59344.1"/>
    </source>
</evidence>
<gene>
    <name evidence="2" type="ORF">BN1804_00393</name>
</gene>
<dbReference type="InterPro" id="IPR005586">
    <property type="entry name" value="ABC_trans_aux"/>
</dbReference>
<sequence length="190" mass="21294">MRYIIGIFVLMLTACSSQPEKTYYQLPDIYQTGVSAQVTTIQSAKKPQIWVQPIRLSSMLVNAGIVYQTTDINYTVANQHLWINPLDQQLQQNLISGLTKALPGTVVANQPVEDNLAKLTVTVNYFQGRYDGQIIISGDWIYTENNKVINQPFSLVLPQTEDGYPALVRTLGQGWEQVISDIAKAIQAQY</sequence>
<accession>A0A0G4Q110</accession>
<feature type="domain" description="ABC-type transport auxiliary lipoprotein component" evidence="1">
    <location>
        <begin position="36"/>
        <end position="183"/>
    </location>
</feature>
<dbReference type="Gene3D" id="3.40.50.10610">
    <property type="entry name" value="ABC-type transport auxiliary lipoprotein component"/>
    <property type="match status" value="1"/>
</dbReference>
<evidence type="ECO:0000313" key="3">
    <source>
        <dbReference type="Proteomes" id="UP000183920"/>
    </source>
</evidence>
<dbReference type="SUPFAM" id="SSF159594">
    <property type="entry name" value="XCC0632-like"/>
    <property type="match status" value="1"/>
</dbReference>
<dbReference type="Proteomes" id="UP000183920">
    <property type="component" value="Unassembled WGS sequence"/>
</dbReference>
<reference evidence="3" key="1">
    <citation type="submission" date="2015-06" db="EMBL/GenBank/DDBJ databases">
        <authorList>
            <person name="Urmite Genomes"/>
        </authorList>
    </citation>
    <scope>NUCLEOTIDE SEQUENCE [LARGE SCALE GENOMIC DNA]</scope>
    <source>
        <strain evidence="3">CSUR P1867</strain>
    </source>
</reference>
<name>A0A0G4Q110_9GAMM</name>
<dbReference type="AlphaFoldDB" id="A0A0G4Q110"/>
<dbReference type="PROSITE" id="PS51257">
    <property type="entry name" value="PROKAR_LIPOPROTEIN"/>
    <property type="match status" value="1"/>
</dbReference>
<dbReference type="InterPro" id="IPR049736">
    <property type="entry name" value="PqiC"/>
</dbReference>
<organism evidence="2 3">
    <name type="scientific">Proteus penneri</name>
    <dbReference type="NCBI Taxonomy" id="102862"/>
    <lineage>
        <taxon>Bacteria</taxon>
        <taxon>Pseudomonadati</taxon>
        <taxon>Pseudomonadota</taxon>
        <taxon>Gammaproteobacteria</taxon>
        <taxon>Enterobacterales</taxon>
        <taxon>Morganellaceae</taxon>
        <taxon>Proteus</taxon>
    </lineage>
</organism>
<proteinExistence type="predicted"/>
<dbReference type="NCBIfam" id="NF033620">
    <property type="entry name" value="pqiC"/>
    <property type="match status" value="1"/>
</dbReference>
<evidence type="ECO:0000259" key="1">
    <source>
        <dbReference type="Pfam" id="PF03886"/>
    </source>
</evidence>
<protein>
    <recommendedName>
        <fullName evidence="1">ABC-type transport auxiliary lipoprotein component domain-containing protein</fullName>
    </recommendedName>
</protein>
<dbReference type="EMBL" id="CVRY01000001">
    <property type="protein sequence ID" value="CRL59344.1"/>
    <property type="molecule type" value="Genomic_DNA"/>
</dbReference>
<dbReference type="Pfam" id="PF03886">
    <property type="entry name" value="ABC_trans_aux"/>
    <property type="match status" value="1"/>
</dbReference>